<protein>
    <submittedName>
        <fullName evidence="1">Uncharacterized protein</fullName>
    </submittedName>
</protein>
<keyword evidence="2" id="KW-1185">Reference proteome</keyword>
<reference evidence="2" key="1">
    <citation type="submission" date="2014-09" db="EMBL/GenBank/DDBJ databases">
        <authorList>
            <person name="Mudge J."/>
            <person name="Ramaraj T."/>
            <person name="Lindquist I.E."/>
            <person name="Bharti A.K."/>
            <person name="Sundararajan A."/>
            <person name="Cameron C.T."/>
            <person name="Woodward J.E."/>
            <person name="May G.D."/>
            <person name="Brubaker C."/>
            <person name="Broadhvest J."/>
            <person name="Wilkins T.A."/>
        </authorList>
    </citation>
    <scope>NUCLEOTIDE SEQUENCE</scope>
    <source>
        <strain evidence="2">cv. AKA8401</strain>
    </source>
</reference>
<sequence length="50" mass="5930">MQSHIDKSMPLSKLGLTRINYNVITYRCQRPRRGLTREHISKSYVMTYVS</sequence>
<name>A0A0B0MB08_GOSAR</name>
<dbReference type="AlphaFoldDB" id="A0A0B0MB08"/>
<comment type="caution">
    <text evidence="1">The sequence shown here is derived from an EMBL/GenBank/DDBJ whole genome shotgun (WGS) entry which is preliminary data.</text>
</comment>
<evidence type="ECO:0000313" key="1">
    <source>
        <dbReference type="EMBL" id="KHF97929.1"/>
    </source>
</evidence>
<proteinExistence type="predicted"/>
<dbReference type="EMBL" id="JRRC01022057">
    <property type="protein sequence ID" value="KHF97929.1"/>
    <property type="molecule type" value="Genomic_DNA"/>
</dbReference>
<organism evidence="1 2">
    <name type="scientific">Gossypium arboreum</name>
    <name type="common">Tree cotton</name>
    <name type="synonym">Gossypium nanking</name>
    <dbReference type="NCBI Taxonomy" id="29729"/>
    <lineage>
        <taxon>Eukaryota</taxon>
        <taxon>Viridiplantae</taxon>
        <taxon>Streptophyta</taxon>
        <taxon>Embryophyta</taxon>
        <taxon>Tracheophyta</taxon>
        <taxon>Spermatophyta</taxon>
        <taxon>Magnoliopsida</taxon>
        <taxon>eudicotyledons</taxon>
        <taxon>Gunneridae</taxon>
        <taxon>Pentapetalae</taxon>
        <taxon>rosids</taxon>
        <taxon>malvids</taxon>
        <taxon>Malvales</taxon>
        <taxon>Malvaceae</taxon>
        <taxon>Malvoideae</taxon>
        <taxon>Gossypium</taxon>
    </lineage>
</organism>
<dbReference type="Proteomes" id="UP000032142">
    <property type="component" value="Unassembled WGS sequence"/>
</dbReference>
<gene>
    <name evidence="1" type="ORF">F383_37217</name>
</gene>
<accession>A0A0B0MB08</accession>
<evidence type="ECO:0000313" key="2">
    <source>
        <dbReference type="Proteomes" id="UP000032142"/>
    </source>
</evidence>